<organism evidence="2 3">
    <name type="scientific">Clostridium magnum DSM 2767</name>
    <dbReference type="NCBI Taxonomy" id="1121326"/>
    <lineage>
        <taxon>Bacteria</taxon>
        <taxon>Bacillati</taxon>
        <taxon>Bacillota</taxon>
        <taxon>Clostridia</taxon>
        <taxon>Eubacteriales</taxon>
        <taxon>Clostridiaceae</taxon>
        <taxon>Clostridium</taxon>
    </lineage>
</organism>
<evidence type="ECO:0000259" key="1">
    <source>
        <dbReference type="Pfam" id="PF12654"/>
    </source>
</evidence>
<evidence type="ECO:0000313" key="2">
    <source>
        <dbReference type="EMBL" id="KZL92311.1"/>
    </source>
</evidence>
<protein>
    <recommendedName>
        <fullName evidence="1">DUF3786 domain-containing protein</fullName>
    </recommendedName>
</protein>
<comment type="caution">
    <text evidence="2">The sequence shown here is derived from an EMBL/GenBank/DDBJ whole genome shotgun (WGS) entry which is preliminary data.</text>
</comment>
<name>A0A162T707_9CLOT</name>
<dbReference type="Pfam" id="PF12654">
    <property type="entry name" value="DUF3786"/>
    <property type="match status" value="1"/>
</dbReference>
<dbReference type="OrthoDB" id="159408at2"/>
<feature type="domain" description="DUF3786" evidence="1">
    <location>
        <begin position="24"/>
        <end position="205"/>
    </location>
</feature>
<dbReference type="STRING" id="1121326.CLMAG_21200"/>
<dbReference type="RefSeq" id="WP_066621704.1">
    <property type="nucleotide sequence ID" value="NZ_FQXL01000004.1"/>
</dbReference>
<dbReference type="AlphaFoldDB" id="A0A162T707"/>
<evidence type="ECO:0000313" key="3">
    <source>
        <dbReference type="Proteomes" id="UP000076603"/>
    </source>
</evidence>
<sequence>MKEGKENNYKLCYENLRKEFIKYNPEEVANKSRAYYNSEKKEFTLTYFNKEYIISYPNGNIVLKDGKDQDISMNENRMLIHKMLILSYLYRATNSSLTNKWVPFRELEGVGHAYQGFAQIGIDRLVEFFGHKGDLFLKAGIKLGGKKVNVGDVGIEITVVPNVPMVFGLWLADDEFPADATILYDCSAVKELHVEDLAGLCSLAAEEVIRAAEGIE</sequence>
<dbReference type="Proteomes" id="UP000076603">
    <property type="component" value="Unassembled WGS sequence"/>
</dbReference>
<proteinExistence type="predicted"/>
<keyword evidence="3" id="KW-1185">Reference proteome</keyword>
<dbReference type="InterPro" id="IPR024264">
    <property type="entry name" value="DUF3786"/>
</dbReference>
<dbReference type="EMBL" id="LWAE01000002">
    <property type="protein sequence ID" value="KZL92311.1"/>
    <property type="molecule type" value="Genomic_DNA"/>
</dbReference>
<accession>A0A162T707</accession>
<gene>
    <name evidence="2" type="ORF">CLMAG_21200</name>
</gene>
<dbReference type="PATRIC" id="fig|1121326.3.peg.2111"/>
<reference evidence="2 3" key="1">
    <citation type="submission" date="2016-04" db="EMBL/GenBank/DDBJ databases">
        <title>Genome sequence of Clostridium magnum DSM 2767.</title>
        <authorList>
            <person name="Poehlein A."/>
            <person name="Uhlig R."/>
            <person name="Fischer R."/>
            <person name="Bahl H."/>
            <person name="Daniel R."/>
        </authorList>
    </citation>
    <scope>NUCLEOTIDE SEQUENCE [LARGE SCALE GENOMIC DNA]</scope>
    <source>
        <strain evidence="2 3">DSM 2767</strain>
    </source>
</reference>